<proteinExistence type="inferred from homology"/>
<dbReference type="HAMAP" id="MF_00150">
    <property type="entry name" value="ArgC_type1"/>
    <property type="match status" value="1"/>
</dbReference>
<comment type="similarity">
    <text evidence="5">Belongs to the NAGSA dehydrogenase family. Type 1 subfamily.</text>
</comment>
<dbReference type="SUPFAM" id="SSF51735">
    <property type="entry name" value="NAD(P)-binding Rossmann-fold domains"/>
    <property type="match status" value="1"/>
</dbReference>
<dbReference type="CDD" id="cd17895">
    <property type="entry name" value="AGPR_1_N"/>
    <property type="match status" value="1"/>
</dbReference>
<evidence type="ECO:0000256" key="5">
    <source>
        <dbReference type="HAMAP-Rule" id="MF_00150"/>
    </source>
</evidence>
<dbReference type="SMART" id="SM00859">
    <property type="entry name" value="Semialdhyde_dh"/>
    <property type="match status" value="1"/>
</dbReference>
<gene>
    <name evidence="5" type="primary">argC</name>
    <name evidence="8" type="ORF">HA050_21160</name>
</gene>
<dbReference type="InterPro" id="IPR036291">
    <property type="entry name" value="NAD(P)-bd_dom_sf"/>
</dbReference>
<comment type="pathway">
    <text evidence="5">Amino-acid biosynthesis; L-arginine biosynthesis; N(2)-acetyl-L-ornithine from L-glutamate: step 3/4.</text>
</comment>
<evidence type="ECO:0000256" key="2">
    <source>
        <dbReference type="ARBA" id="ARBA00022605"/>
    </source>
</evidence>
<accession>A0ABX0KXU1</accession>
<evidence type="ECO:0000256" key="4">
    <source>
        <dbReference type="ARBA" id="ARBA00023002"/>
    </source>
</evidence>
<evidence type="ECO:0000256" key="6">
    <source>
        <dbReference type="PROSITE-ProRule" id="PRU10010"/>
    </source>
</evidence>
<dbReference type="NCBIfam" id="TIGR01850">
    <property type="entry name" value="argC"/>
    <property type="match status" value="1"/>
</dbReference>
<keyword evidence="4 5" id="KW-0560">Oxidoreductase</keyword>
<keyword evidence="9" id="KW-1185">Reference proteome</keyword>
<evidence type="ECO:0000259" key="7">
    <source>
        <dbReference type="SMART" id="SM00859"/>
    </source>
</evidence>
<comment type="caution">
    <text evidence="8">The sequence shown here is derived from an EMBL/GenBank/DDBJ whole genome shotgun (WGS) entry which is preliminary data.</text>
</comment>
<dbReference type="InterPro" id="IPR058924">
    <property type="entry name" value="AGPR_dimerisation_dom"/>
</dbReference>
<dbReference type="InterPro" id="IPR000534">
    <property type="entry name" value="Semialdehyde_DH_NAD-bd"/>
</dbReference>
<dbReference type="Gene3D" id="3.30.360.10">
    <property type="entry name" value="Dihydrodipicolinate Reductase, domain 2"/>
    <property type="match status" value="1"/>
</dbReference>
<sequence length="342" mass="36520">MIKVGIVGGTGYTGVELLRLLARHSGVKLQAVTSRKEAGMKVAEMYPSLRGWVDLAFSTPEEARLTECDVVFFATPNGIAMQQARELLNAGVKVIDLAADYRIKDIAEWSKWYGMQHASPELVEEAVYGLPEINRAAIKGARLIANPGCYPTAVQLGFLPLIEAGVIDTASLIADCKSGVSGAGRKAELGALFSEAADNFKAYGVAGHRHLPEIRQGLARAAGAPVGLTFVPHLTPLIRGIHATLYARITKDVDLQALFEQRYQGEQFVDVLPAGSHPETRSVRGANVCRIAVHRPQGGDTVVILSAIDNLVKGAAGQAVQNMNILFDLPEGAGLDIVPLLP</sequence>
<evidence type="ECO:0000256" key="3">
    <source>
        <dbReference type="ARBA" id="ARBA00022857"/>
    </source>
</evidence>
<organism evidence="8 9">
    <name type="scientific">Iodobacter violaceini</name>
    <dbReference type="NCBI Taxonomy" id="3044271"/>
    <lineage>
        <taxon>Bacteria</taxon>
        <taxon>Pseudomonadati</taxon>
        <taxon>Pseudomonadota</taxon>
        <taxon>Betaproteobacteria</taxon>
        <taxon>Neisseriales</taxon>
        <taxon>Chitinibacteraceae</taxon>
        <taxon>Iodobacter</taxon>
    </lineage>
</organism>
<comment type="subcellular location">
    <subcellularLocation>
        <location evidence="5">Cytoplasm</location>
    </subcellularLocation>
</comment>
<protein>
    <recommendedName>
        <fullName evidence="5">N-acetyl-gamma-glutamyl-phosphate reductase</fullName>
        <shortName evidence="5">AGPR</shortName>
        <ecNumber evidence="5">1.2.1.38</ecNumber>
    </recommendedName>
    <alternativeName>
        <fullName evidence="5">N-acetyl-glutamate semialdehyde dehydrogenase</fullName>
        <shortName evidence="5">NAGSA dehydrogenase</shortName>
    </alternativeName>
</protein>
<dbReference type="GO" id="GO:0003942">
    <property type="term" value="F:N-acetyl-gamma-glutamyl-phosphate reductase activity"/>
    <property type="evidence" value="ECO:0007669"/>
    <property type="project" value="UniProtKB-EC"/>
</dbReference>
<dbReference type="InterPro" id="IPR050085">
    <property type="entry name" value="AGPR"/>
</dbReference>
<name>A0ABX0KXU1_9NEIS</name>
<dbReference type="EC" id="1.2.1.38" evidence="5"/>
<evidence type="ECO:0000313" key="8">
    <source>
        <dbReference type="EMBL" id="NHQ88611.1"/>
    </source>
</evidence>
<keyword evidence="3 5" id="KW-0521">NADP</keyword>
<dbReference type="PANTHER" id="PTHR32338:SF10">
    <property type="entry name" value="N-ACETYL-GAMMA-GLUTAMYL-PHOSPHATE REDUCTASE, CHLOROPLASTIC-RELATED"/>
    <property type="match status" value="1"/>
</dbReference>
<dbReference type="Gene3D" id="3.40.50.720">
    <property type="entry name" value="NAD(P)-binding Rossmann-like Domain"/>
    <property type="match status" value="1"/>
</dbReference>
<evidence type="ECO:0000256" key="1">
    <source>
        <dbReference type="ARBA" id="ARBA00022571"/>
    </source>
</evidence>
<keyword evidence="2 5" id="KW-0028">Amino-acid biosynthesis</keyword>
<feature type="active site" evidence="5 6">
    <location>
        <position position="149"/>
    </location>
</feature>
<keyword evidence="1 5" id="KW-0055">Arginine biosynthesis</keyword>
<dbReference type="Pfam" id="PF01118">
    <property type="entry name" value="Semialdhyde_dh"/>
    <property type="match status" value="1"/>
</dbReference>
<dbReference type="InterPro" id="IPR000706">
    <property type="entry name" value="AGPR_type-1"/>
</dbReference>
<comment type="catalytic activity">
    <reaction evidence="5">
        <text>N-acetyl-L-glutamate 5-semialdehyde + phosphate + NADP(+) = N-acetyl-L-glutamyl 5-phosphate + NADPH + H(+)</text>
        <dbReference type="Rhea" id="RHEA:21588"/>
        <dbReference type="ChEBI" id="CHEBI:15378"/>
        <dbReference type="ChEBI" id="CHEBI:29123"/>
        <dbReference type="ChEBI" id="CHEBI:43474"/>
        <dbReference type="ChEBI" id="CHEBI:57783"/>
        <dbReference type="ChEBI" id="CHEBI:57936"/>
        <dbReference type="ChEBI" id="CHEBI:58349"/>
        <dbReference type="EC" id="1.2.1.38"/>
    </reaction>
</comment>
<dbReference type="CDD" id="cd23934">
    <property type="entry name" value="AGPR_1_C"/>
    <property type="match status" value="1"/>
</dbReference>
<dbReference type="RefSeq" id="WP_166830429.1">
    <property type="nucleotide sequence ID" value="NZ_JAAOLX010000019.1"/>
</dbReference>
<feature type="domain" description="Semialdehyde dehydrogenase NAD-binding" evidence="7">
    <location>
        <begin position="3"/>
        <end position="141"/>
    </location>
</feature>
<evidence type="ECO:0000313" key="9">
    <source>
        <dbReference type="Proteomes" id="UP000712570"/>
    </source>
</evidence>
<dbReference type="Proteomes" id="UP000712570">
    <property type="component" value="Unassembled WGS sequence"/>
</dbReference>
<reference evidence="8 9" key="1">
    <citation type="submission" date="2020-03" db="EMBL/GenBank/DDBJ databases">
        <title>Draft genome sequence of environmentally isolated violet-colored cultures.</title>
        <authorList>
            <person name="Wilson H.S."/>
        </authorList>
    </citation>
    <scope>NUCLEOTIDE SEQUENCE [LARGE SCALE GENOMIC DNA]</scope>
    <source>
        <strain evidence="8 9">HSC-16F04</strain>
    </source>
</reference>
<dbReference type="EMBL" id="JAAOLX010000019">
    <property type="protein sequence ID" value="NHQ88611.1"/>
    <property type="molecule type" value="Genomic_DNA"/>
</dbReference>
<comment type="function">
    <text evidence="5">Catalyzes the NADPH-dependent reduction of N-acetyl-5-glutamyl phosphate to yield N-acetyl-L-glutamate 5-semialdehyde.</text>
</comment>
<dbReference type="PANTHER" id="PTHR32338">
    <property type="entry name" value="N-ACETYL-GAMMA-GLUTAMYL-PHOSPHATE REDUCTASE, CHLOROPLASTIC-RELATED-RELATED"/>
    <property type="match status" value="1"/>
</dbReference>
<dbReference type="PROSITE" id="PS01224">
    <property type="entry name" value="ARGC"/>
    <property type="match status" value="1"/>
</dbReference>
<keyword evidence="5" id="KW-0963">Cytoplasm</keyword>
<dbReference type="SUPFAM" id="SSF55347">
    <property type="entry name" value="Glyceraldehyde-3-phosphate dehydrogenase-like, C-terminal domain"/>
    <property type="match status" value="1"/>
</dbReference>
<dbReference type="Pfam" id="PF22698">
    <property type="entry name" value="Semialdhyde_dhC_1"/>
    <property type="match status" value="1"/>
</dbReference>
<dbReference type="InterPro" id="IPR023013">
    <property type="entry name" value="AGPR_AS"/>
</dbReference>